<reference evidence="8 10" key="1">
    <citation type="submission" date="2015-11" db="EMBL/GenBank/DDBJ databases">
        <title>Genomic analysis of 38 Legionella species identifies large and diverse effector repertoires.</title>
        <authorList>
            <person name="Burstein D."/>
            <person name="Amaro F."/>
            <person name="Zusman T."/>
            <person name="Lifshitz Z."/>
            <person name="Cohen O."/>
            <person name="Gilbert J.A."/>
            <person name="Pupko T."/>
            <person name="Shuman H.A."/>
            <person name="Segal G."/>
        </authorList>
    </citation>
    <scope>NUCLEOTIDE SEQUENCE [LARGE SCALE GENOMIC DNA]</scope>
    <source>
        <strain evidence="8 10">ATCC 43877</strain>
    </source>
</reference>
<gene>
    <name evidence="9" type="primary">yihY</name>
    <name evidence="8" type="synonym">rbn</name>
    <name evidence="8" type="ORF">Lmor_0836</name>
    <name evidence="9" type="ORF">NCTC12239_00795</name>
</gene>
<protein>
    <recommendedName>
        <fullName evidence="7">UPF0761 membrane protein Lmor_0836</fullName>
    </recommendedName>
</protein>
<dbReference type="InterPro" id="IPR017039">
    <property type="entry name" value="Virul_fac_BrkB"/>
</dbReference>
<evidence type="ECO:0000256" key="6">
    <source>
        <dbReference type="ARBA" id="ARBA00023136"/>
    </source>
</evidence>
<feature type="transmembrane region" description="Helical" evidence="7">
    <location>
        <begin position="50"/>
        <end position="70"/>
    </location>
</feature>
<comment type="similarity">
    <text evidence="7">Belongs to the UPF0761 family.</text>
</comment>
<proteinExistence type="inferred from homology"/>
<evidence type="ECO:0000313" key="9">
    <source>
        <dbReference type="EMBL" id="STX61877.1"/>
    </source>
</evidence>
<organism evidence="9 11">
    <name type="scientific">Legionella moravica</name>
    <dbReference type="NCBI Taxonomy" id="39962"/>
    <lineage>
        <taxon>Bacteria</taxon>
        <taxon>Pseudomonadati</taxon>
        <taxon>Pseudomonadota</taxon>
        <taxon>Gammaproteobacteria</taxon>
        <taxon>Legionellales</taxon>
        <taxon>Legionellaceae</taxon>
        <taxon>Legionella</taxon>
    </lineage>
</organism>
<evidence type="ECO:0000256" key="2">
    <source>
        <dbReference type="ARBA" id="ARBA00022475"/>
    </source>
</evidence>
<evidence type="ECO:0000256" key="3">
    <source>
        <dbReference type="ARBA" id="ARBA00022519"/>
    </source>
</evidence>
<evidence type="ECO:0000256" key="5">
    <source>
        <dbReference type="ARBA" id="ARBA00022989"/>
    </source>
</evidence>
<keyword evidence="6 7" id="KW-0472">Membrane</keyword>
<keyword evidence="5 7" id="KW-1133">Transmembrane helix</keyword>
<evidence type="ECO:0000256" key="1">
    <source>
        <dbReference type="ARBA" id="ARBA00004651"/>
    </source>
</evidence>
<feature type="transmembrane region" description="Helical" evidence="7">
    <location>
        <begin position="147"/>
        <end position="171"/>
    </location>
</feature>
<keyword evidence="2 7" id="KW-1003">Cell membrane</keyword>
<comment type="subcellular location">
    <subcellularLocation>
        <location evidence="1 7">Cell membrane</location>
        <topology evidence="1 7">Multi-pass membrane protein</topology>
    </subcellularLocation>
</comment>
<feature type="transmembrane region" description="Helical" evidence="7">
    <location>
        <begin position="183"/>
        <end position="204"/>
    </location>
</feature>
<dbReference type="Proteomes" id="UP000054985">
    <property type="component" value="Unassembled WGS sequence"/>
</dbReference>
<dbReference type="AlphaFoldDB" id="A0A378JV29"/>
<dbReference type="GO" id="GO:0005886">
    <property type="term" value="C:plasma membrane"/>
    <property type="evidence" value="ECO:0007669"/>
    <property type="project" value="UniProtKB-SubCell"/>
</dbReference>
<dbReference type="OrthoDB" id="9808671at2"/>
<dbReference type="EMBL" id="LNYN01000014">
    <property type="protein sequence ID" value="KTD35389.1"/>
    <property type="molecule type" value="Genomic_DNA"/>
</dbReference>
<evidence type="ECO:0000313" key="10">
    <source>
        <dbReference type="Proteomes" id="UP000054985"/>
    </source>
</evidence>
<dbReference type="RefSeq" id="WP_035921901.1">
    <property type="nucleotide sequence ID" value="NZ_CAAAJG010000016.1"/>
</dbReference>
<dbReference type="Proteomes" id="UP000254040">
    <property type="component" value="Unassembled WGS sequence"/>
</dbReference>
<evidence type="ECO:0000313" key="11">
    <source>
        <dbReference type="Proteomes" id="UP000254040"/>
    </source>
</evidence>
<dbReference type="STRING" id="39962.Lmor_0836"/>
<dbReference type="PANTHER" id="PTHR30213:SF0">
    <property type="entry name" value="UPF0761 MEMBRANE PROTEIN YIHY"/>
    <property type="match status" value="1"/>
</dbReference>
<name>A0A378JV29_9GAMM</name>
<accession>A0A378JV29</accession>
<feature type="transmembrane region" description="Helical" evidence="7">
    <location>
        <begin position="258"/>
        <end position="277"/>
    </location>
</feature>
<dbReference type="EMBL" id="UGOG01000001">
    <property type="protein sequence ID" value="STX61877.1"/>
    <property type="molecule type" value="Genomic_DNA"/>
</dbReference>
<dbReference type="Pfam" id="PF03631">
    <property type="entry name" value="Virul_fac_BrkB"/>
    <property type="match status" value="1"/>
</dbReference>
<reference evidence="9 11" key="2">
    <citation type="submission" date="2018-06" db="EMBL/GenBank/DDBJ databases">
        <authorList>
            <consortium name="Pathogen Informatics"/>
            <person name="Doyle S."/>
        </authorList>
    </citation>
    <scope>NUCLEOTIDE SEQUENCE [LARGE SCALE GENOMIC DNA]</scope>
    <source>
        <strain evidence="9 11">NCTC12239</strain>
    </source>
</reference>
<keyword evidence="4 7" id="KW-0812">Transmembrane</keyword>
<dbReference type="PANTHER" id="PTHR30213">
    <property type="entry name" value="INNER MEMBRANE PROTEIN YHJD"/>
    <property type="match status" value="1"/>
</dbReference>
<feature type="transmembrane region" description="Helical" evidence="7">
    <location>
        <begin position="216"/>
        <end position="238"/>
    </location>
</feature>
<dbReference type="HAMAP" id="MF_00672">
    <property type="entry name" value="UPF0761"/>
    <property type="match status" value="1"/>
</dbReference>
<evidence type="ECO:0000256" key="4">
    <source>
        <dbReference type="ARBA" id="ARBA00022692"/>
    </source>
</evidence>
<dbReference type="InterPro" id="IPR023679">
    <property type="entry name" value="UPF0761_bac"/>
</dbReference>
<sequence>MKKNSQKILNWKERFIYRYYACDRFVRFVIQHFIQDECTYIASALSFTTLLAIVPLMSVGLAIFSTFPIFQNLADPVQNFIFENFVPATGKVVQSYLQQFASQVSKLSIWGIFFLVITALLVMFTIERALNKIWRVSSSRHGVPAFLIYWAIISLAPVILGLSLAASSYLFSMPMFLEHQPPFILLHYSPIVLSLIGFTFLYIIVPNCPVNIMHAFWGGLVAAILFESAKQAFAYYLIRFNTYELLYGAFATVPIFFIWVYWVWLITLLGAEISYAFSVHHQRREGKSLDGFSHALLWLHQLWVAQQNGRGLSFNELVDASSQPFTVDVDEMINALIHLELIHATADGHYMLSRDLSHITLYDLTQLLPYRLPTHLELDYSKSSLAEQWRAAFRKNDEDLQKSLNINLEELFKKSAS</sequence>
<keyword evidence="3" id="KW-0997">Cell inner membrane</keyword>
<evidence type="ECO:0000313" key="8">
    <source>
        <dbReference type="EMBL" id="KTD35389.1"/>
    </source>
</evidence>
<keyword evidence="10" id="KW-1185">Reference proteome</keyword>
<feature type="transmembrane region" description="Helical" evidence="7">
    <location>
        <begin position="107"/>
        <end position="126"/>
    </location>
</feature>
<evidence type="ECO:0000256" key="7">
    <source>
        <dbReference type="HAMAP-Rule" id="MF_00672"/>
    </source>
</evidence>
<dbReference type="NCBIfam" id="TIGR00765">
    <property type="entry name" value="yihY_not_rbn"/>
    <property type="match status" value="1"/>
</dbReference>